<name>A0A4R5LN62_9GAMM</name>
<accession>A0A4R5LN62</accession>
<organism evidence="1 2">
    <name type="scientific">Seongchinamella unica</name>
    <dbReference type="NCBI Taxonomy" id="2547392"/>
    <lineage>
        <taxon>Bacteria</taxon>
        <taxon>Pseudomonadati</taxon>
        <taxon>Pseudomonadota</taxon>
        <taxon>Gammaproteobacteria</taxon>
        <taxon>Cellvibrionales</taxon>
        <taxon>Halieaceae</taxon>
        <taxon>Seongchinamella</taxon>
    </lineage>
</organism>
<keyword evidence="2" id="KW-1185">Reference proteome</keyword>
<gene>
    <name evidence="1" type="ORF">E2F43_18215</name>
</gene>
<evidence type="ECO:0000313" key="2">
    <source>
        <dbReference type="Proteomes" id="UP000295554"/>
    </source>
</evidence>
<comment type="caution">
    <text evidence="1">The sequence shown here is derived from an EMBL/GenBank/DDBJ whole genome shotgun (WGS) entry which is preliminary data.</text>
</comment>
<evidence type="ECO:0000313" key="1">
    <source>
        <dbReference type="EMBL" id="TDG11646.1"/>
    </source>
</evidence>
<dbReference type="Proteomes" id="UP000295554">
    <property type="component" value="Unassembled WGS sequence"/>
</dbReference>
<dbReference type="AlphaFoldDB" id="A0A4R5LN62"/>
<dbReference type="RefSeq" id="WP_133215411.1">
    <property type="nucleotide sequence ID" value="NZ_SMSE01000005.1"/>
</dbReference>
<sequence length="277" mass="31246">MITKTFVDEIFDIVINQKAYLHVDMSNVEKITAAAVLYLASVVNVCQNCAPKELAFSDQAITFQLPVGAKKSSLFIETGLWDIIKPGGQKKLQRLWEDSENPFKTGNDPEREYPELLKWLARQGFTPPPKLASAVQEAYLNIKQHAYDKNTVIDKFLISRWWQYAYVDEGAGRFNFLLYDHGVGIPGTVKGEKFGYMRDERKLETAMTEGWTSTKEPGRGRGSANMQQPIAIKKNDDTLLIMSGRGKYVFKNDEVEQVSALPATLKGTLVEWSLALK</sequence>
<protein>
    <submittedName>
        <fullName evidence="1">Uncharacterized protein</fullName>
    </submittedName>
</protein>
<dbReference type="EMBL" id="SMSE01000005">
    <property type="protein sequence ID" value="TDG11646.1"/>
    <property type="molecule type" value="Genomic_DNA"/>
</dbReference>
<proteinExistence type="predicted"/>
<reference evidence="1 2" key="1">
    <citation type="submission" date="2019-03" db="EMBL/GenBank/DDBJ databases">
        <title>Seongchinamella monodicae gen. nov., sp. nov., a novel member of the Gammaproteobacteria isolated from a tidal mudflat of beach.</title>
        <authorList>
            <person name="Yang H.G."/>
            <person name="Kang J.W."/>
            <person name="Lee S.D."/>
        </authorList>
    </citation>
    <scope>NUCLEOTIDE SEQUENCE [LARGE SCALE GENOMIC DNA]</scope>
    <source>
        <strain evidence="1 2">GH4-78</strain>
    </source>
</reference>
<dbReference type="OrthoDB" id="6858273at2"/>